<dbReference type="InterPro" id="IPR018704">
    <property type="entry name" value="SecYEG/CpoB_TPR"/>
</dbReference>
<organism evidence="10 11">
    <name type="scientific">Candidatus Kinetoplastidibacterium desouzai TCC079E</name>
    <dbReference type="NCBI Taxonomy" id="1208919"/>
    <lineage>
        <taxon>Bacteria</taxon>
        <taxon>Pseudomonadati</taxon>
        <taxon>Pseudomonadota</taxon>
        <taxon>Betaproteobacteria</taxon>
        <taxon>Candidatus Kinetoplastidibacterium</taxon>
    </lineage>
</organism>
<evidence type="ECO:0000259" key="9">
    <source>
        <dbReference type="Pfam" id="PF09976"/>
    </source>
</evidence>
<dbReference type="STRING" id="1208919.CDSE_0654"/>
<keyword evidence="3" id="KW-1003">Cell membrane</keyword>
<comment type="subcellular location">
    <subcellularLocation>
        <location evidence="2">Cell membrane</location>
    </subcellularLocation>
    <subcellularLocation>
        <location evidence="1">Membrane</location>
        <topology evidence="1">Single-pass membrane protein</topology>
    </subcellularLocation>
</comment>
<keyword evidence="5 8" id="KW-1133">Transmembrane helix</keyword>
<accession>M1L2G7</accession>
<feature type="domain" description="Ancillary SecYEG translocon subunit/Cell division coordinator CpoB TPR" evidence="9">
    <location>
        <begin position="13"/>
        <end position="169"/>
    </location>
</feature>
<evidence type="ECO:0000256" key="5">
    <source>
        <dbReference type="ARBA" id="ARBA00022989"/>
    </source>
</evidence>
<protein>
    <recommendedName>
        <fullName evidence="9">Ancillary SecYEG translocon subunit/Cell division coordinator CpoB TPR domain-containing protein</fullName>
    </recommendedName>
</protein>
<dbReference type="HOGENOM" id="CLU_084785_1_1_4"/>
<evidence type="ECO:0000313" key="10">
    <source>
        <dbReference type="EMBL" id="AGF46943.1"/>
    </source>
</evidence>
<keyword evidence="11" id="KW-1185">Reference proteome</keyword>
<dbReference type="Pfam" id="PF09976">
    <property type="entry name" value="TPR_21"/>
    <property type="match status" value="1"/>
</dbReference>
<dbReference type="RefSeq" id="WP_015396354.1">
    <property type="nucleotide sequence ID" value="NC_020294.1"/>
</dbReference>
<evidence type="ECO:0000256" key="6">
    <source>
        <dbReference type="ARBA" id="ARBA00023136"/>
    </source>
</evidence>
<gene>
    <name evidence="10" type="ORF">CDSE_0654</name>
</gene>
<dbReference type="Proteomes" id="UP000011547">
    <property type="component" value="Chromosome"/>
</dbReference>
<dbReference type="PATRIC" id="fig|1208919.3.peg.381"/>
<feature type="transmembrane region" description="Helical" evidence="8">
    <location>
        <begin position="12"/>
        <end position="31"/>
    </location>
</feature>
<dbReference type="KEGG" id="kde:CDSE_0654"/>
<dbReference type="AlphaFoldDB" id="M1L2G7"/>
<dbReference type="GO" id="GO:0044877">
    <property type="term" value="F:protein-containing complex binding"/>
    <property type="evidence" value="ECO:0007669"/>
    <property type="project" value="InterPro"/>
</dbReference>
<reference evidence="10 11" key="1">
    <citation type="journal article" date="2013" name="Genome Biol. Evol.">
        <title>Genome evolution and phylogenomic analysis of candidatus kinetoplastibacterium, the betaproteobacterial endosymbionts of strigomonas and angomonas.</title>
        <authorList>
            <person name="Alves J.M."/>
            <person name="Serrano M.G."/>
            <person name="Maia da Silva F."/>
            <person name="Voegtly L.J."/>
            <person name="Matveyev A.V."/>
            <person name="Teixeira M.M."/>
            <person name="Camargo E.P."/>
            <person name="Buck G.A."/>
        </authorList>
    </citation>
    <scope>NUCLEOTIDE SEQUENCE [LARGE SCALE GENOMIC DNA]</scope>
    <source>
        <strain evidence="10 11">TCC079E</strain>
    </source>
</reference>
<proteinExistence type="predicted"/>
<dbReference type="EMBL" id="CP003803">
    <property type="protein sequence ID" value="AGF46943.1"/>
    <property type="molecule type" value="Genomic_DNA"/>
</dbReference>
<evidence type="ECO:0000256" key="1">
    <source>
        <dbReference type="ARBA" id="ARBA00004167"/>
    </source>
</evidence>
<evidence type="ECO:0000313" key="11">
    <source>
        <dbReference type="Proteomes" id="UP000011547"/>
    </source>
</evidence>
<evidence type="ECO:0000256" key="4">
    <source>
        <dbReference type="ARBA" id="ARBA00022692"/>
    </source>
</evidence>
<evidence type="ECO:0000256" key="8">
    <source>
        <dbReference type="SAM" id="Phobius"/>
    </source>
</evidence>
<name>M1L2G7_9PROT</name>
<dbReference type="OrthoDB" id="8521102at2"/>
<dbReference type="PANTHER" id="PTHR38035">
    <property type="entry name" value="UPF0070 PROTEIN YFGM"/>
    <property type="match status" value="1"/>
</dbReference>
<evidence type="ECO:0000256" key="7">
    <source>
        <dbReference type="ARBA" id="ARBA00023186"/>
    </source>
</evidence>
<dbReference type="GO" id="GO:0005886">
    <property type="term" value="C:plasma membrane"/>
    <property type="evidence" value="ECO:0007669"/>
    <property type="project" value="UniProtKB-SubCell"/>
</dbReference>
<dbReference type="InterPro" id="IPR026039">
    <property type="entry name" value="YfgM"/>
</dbReference>
<keyword evidence="6 8" id="KW-0472">Membrane</keyword>
<evidence type="ECO:0000256" key="3">
    <source>
        <dbReference type="ARBA" id="ARBA00022475"/>
    </source>
</evidence>
<keyword evidence="4 8" id="KW-0812">Transmembrane</keyword>
<keyword evidence="7" id="KW-0143">Chaperone</keyword>
<evidence type="ECO:0000256" key="2">
    <source>
        <dbReference type="ARBA" id="ARBA00004236"/>
    </source>
</evidence>
<dbReference type="eggNOG" id="COG2976">
    <property type="taxonomic scope" value="Bacteria"/>
</dbReference>
<dbReference type="PANTHER" id="PTHR38035:SF1">
    <property type="entry name" value="ANCILLARY SECYEG TRANSLOCON SUBUNIT"/>
    <property type="match status" value="1"/>
</dbReference>
<sequence>MNKFINFRKSKFIFSLIVLLTFLCVYKIFFLSKISNNYECIEIFETLEKTINSNIVDKIKINELNSKIKQDYSNTSYAAMSSLMVANYLYEQSDLEGAKKELVWLINNNNHKIFKSIAILRLSNLFIDNEEYDKALEYLVTPSNSFDSLFNDRIGDIMFMENKFQKAKDFLGIISKSYGKG</sequence>